<keyword evidence="3" id="KW-1185">Reference proteome</keyword>
<dbReference type="EMBL" id="CP048104">
    <property type="protein sequence ID" value="QKG85771.1"/>
    <property type="molecule type" value="Genomic_DNA"/>
</dbReference>
<dbReference type="InterPro" id="IPR006120">
    <property type="entry name" value="Resolvase_HTH_dom"/>
</dbReference>
<dbReference type="AlphaFoldDB" id="A0A7D4BRT5"/>
<organism evidence="2 3">
    <name type="scientific">Kroppenstedtia pulmonis</name>
    <dbReference type="NCBI Taxonomy" id="1380685"/>
    <lineage>
        <taxon>Bacteria</taxon>
        <taxon>Bacillati</taxon>
        <taxon>Bacillota</taxon>
        <taxon>Bacilli</taxon>
        <taxon>Bacillales</taxon>
        <taxon>Thermoactinomycetaceae</taxon>
        <taxon>Kroppenstedtia</taxon>
    </lineage>
</organism>
<gene>
    <name evidence="2" type="ORF">GXN76_15795</name>
</gene>
<evidence type="ECO:0000313" key="3">
    <source>
        <dbReference type="Proteomes" id="UP000503088"/>
    </source>
</evidence>
<evidence type="ECO:0000313" key="2">
    <source>
        <dbReference type="EMBL" id="QKG85771.1"/>
    </source>
</evidence>
<name>A0A7D4BRT5_9BACL</name>
<dbReference type="Pfam" id="PF02796">
    <property type="entry name" value="HTH_7"/>
    <property type="match status" value="1"/>
</dbReference>
<accession>A0A7D4BRT5</accession>
<evidence type="ECO:0000259" key="1">
    <source>
        <dbReference type="Pfam" id="PF02796"/>
    </source>
</evidence>
<dbReference type="Proteomes" id="UP000503088">
    <property type="component" value="Chromosome"/>
</dbReference>
<dbReference type="KEGG" id="kpul:GXN76_15795"/>
<reference evidence="2 3" key="1">
    <citation type="submission" date="2020-01" db="EMBL/GenBank/DDBJ databases">
        <authorList>
            <person name="Gulvik C.A."/>
            <person name="Batra D.G."/>
        </authorList>
    </citation>
    <scope>NUCLEOTIDE SEQUENCE [LARGE SCALE GENOMIC DNA]</scope>
    <source>
        <strain evidence="2 3">W9323</strain>
    </source>
</reference>
<proteinExistence type="predicted"/>
<sequence length="49" mass="5630">MKCKKNRAGGRVALEEFSKGDQPVREICKLYGISRGSLYRVTWKEGVKR</sequence>
<feature type="domain" description="Resolvase HTH" evidence="1">
    <location>
        <begin position="18"/>
        <end position="42"/>
    </location>
</feature>
<dbReference type="GO" id="GO:0003677">
    <property type="term" value="F:DNA binding"/>
    <property type="evidence" value="ECO:0007669"/>
    <property type="project" value="InterPro"/>
</dbReference>
<protein>
    <submittedName>
        <fullName evidence="2">Helix-turn-helix domain-containing protein</fullName>
    </submittedName>
</protein>
<dbReference type="GO" id="GO:0000150">
    <property type="term" value="F:DNA strand exchange activity"/>
    <property type="evidence" value="ECO:0007669"/>
    <property type="project" value="InterPro"/>
</dbReference>